<dbReference type="Proteomes" id="UP000234254">
    <property type="component" value="Unassembled WGS sequence"/>
</dbReference>
<comment type="caution">
    <text evidence="1">The sequence shown here is derived from an EMBL/GenBank/DDBJ whole genome shotgun (WGS) entry which is preliminary data.</text>
</comment>
<protein>
    <submittedName>
        <fullName evidence="1">Uncharacterized protein</fullName>
    </submittedName>
</protein>
<name>A0A2I1CUA9_ASPC2</name>
<dbReference type="GeneID" id="36549571"/>
<dbReference type="RefSeq" id="XP_024689795.1">
    <property type="nucleotide sequence ID" value="XM_024842042.1"/>
</dbReference>
<accession>A0A2I1CUA9</accession>
<gene>
    <name evidence="1" type="ORF">P168DRAFT_59867</name>
</gene>
<proteinExistence type="predicted"/>
<keyword evidence="2" id="KW-1185">Reference proteome</keyword>
<sequence>MLFYRTLHSPPVPCQARPKLCPVQDFPHRTHYRMWVVQPRSHLSWDGITIVARLPDTYSLALPPLVLLLSFAIWTTALRLNEVRAAPPEVDRWRAPIVVAWAGPF</sequence>
<evidence type="ECO:0000313" key="1">
    <source>
        <dbReference type="EMBL" id="PKY01201.1"/>
    </source>
</evidence>
<evidence type="ECO:0000313" key="2">
    <source>
        <dbReference type="Proteomes" id="UP000234254"/>
    </source>
</evidence>
<dbReference type="EMBL" id="MSFM01000012">
    <property type="protein sequence ID" value="PKY01201.1"/>
    <property type="molecule type" value="Genomic_DNA"/>
</dbReference>
<dbReference type="VEuPathDB" id="FungiDB:P168DRAFT_59867"/>
<dbReference type="AlphaFoldDB" id="A0A2I1CUA9"/>
<organism evidence="1 2">
    <name type="scientific">Aspergillus campestris (strain IBT 28561)</name>
    <dbReference type="NCBI Taxonomy" id="1392248"/>
    <lineage>
        <taxon>Eukaryota</taxon>
        <taxon>Fungi</taxon>
        <taxon>Dikarya</taxon>
        <taxon>Ascomycota</taxon>
        <taxon>Pezizomycotina</taxon>
        <taxon>Eurotiomycetes</taxon>
        <taxon>Eurotiomycetidae</taxon>
        <taxon>Eurotiales</taxon>
        <taxon>Aspergillaceae</taxon>
        <taxon>Aspergillus</taxon>
        <taxon>Aspergillus subgen. Circumdati</taxon>
    </lineage>
</organism>
<reference evidence="1" key="1">
    <citation type="submission" date="2016-12" db="EMBL/GenBank/DDBJ databases">
        <title>The genomes of Aspergillus section Nigri reveals drivers in fungal speciation.</title>
        <authorList>
            <consortium name="DOE Joint Genome Institute"/>
            <person name="Vesth T.C."/>
            <person name="Nybo J."/>
            <person name="Theobald S."/>
            <person name="Brandl J."/>
            <person name="Frisvad J.C."/>
            <person name="Nielsen K.F."/>
            <person name="Lyhne E.K."/>
            <person name="Kogle M.E."/>
            <person name="Kuo A."/>
            <person name="Riley R."/>
            <person name="Clum A."/>
            <person name="Nolan M."/>
            <person name="Lipzen A."/>
            <person name="Salamov A."/>
            <person name="Henrissat B."/>
            <person name="Wiebenga A."/>
            <person name="De vries R.P."/>
            <person name="Grigoriev I.V."/>
            <person name="Mortensen U.H."/>
            <person name="Andersen M.R."/>
            <person name="Baker S.E."/>
        </authorList>
    </citation>
    <scope>NUCLEOTIDE SEQUENCE</scope>
    <source>
        <strain evidence="1">IBT 28561</strain>
    </source>
</reference>